<name>A0A8H4M2B2_9EURO</name>
<dbReference type="PANTHER" id="PTHR37535:SF2">
    <property type="entry name" value="FINGER DOMAIN PROTEIN, PUTATIVE (AFU_ORTHOLOGUE AFUA_6G09300)-RELATED"/>
    <property type="match status" value="1"/>
</dbReference>
<dbReference type="InterPro" id="IPR021842">
    <property type="entry name" value="DUF3435"/>
</dbReference>
<accession>A0A8H4M2B2</accession>
<feature type="region of interest" description="Disordered" evidence="1">
    <location>
        <begin position="1"/>
        <end position="116"/>
    </location>
</feature>
<reference evidence="3" key="1">
    <citation type="journal article" date="2020" name="bioRxiv">
        <title>Genomic and phenotypic heterogeneity of clinical isolates of the human pathogens Aspergillus fumigatus, Aspergillus lentulus and Aspergillus fumigatiaffinis.</title>
        <authorList>
            <person name="dos Santos R.A.C."/>
            <person name="Steenwyk J.L."/>
            <person name="Rivero-Menendez O."/>
            <person name="Mead M.E."/>
            <person name="Silva L.P."/>
            <person name="Bastos R.W."/>
            <person name="Alastruey-Izquierdo A."/>
            <person name="Goldman G.H."/>
            <person name="Rokas A."/>
        </authorList>
    </citation>
    <scope>NUCLEOTIDE SEQUENCE</scope>
    <source>
        <strain evidence="3">CNM-CM6805</strain>
    </source>
</reference>
<evidence type="ECO:0000256" key="1">
    <source>
        <dbReference type="SAM" id="MobiDB-lite"/>
    </source>
</evidence>
<evidence type="ECO:0000313" key="3">
    <source>
        <dbReference type="EMBL" id="KAF4225808.1"/>
    </source>
</evidence>
<feature type="compositionally biased region" description="Basic and acidic residues" evidence="1">
    <location>
        <begin position="106"/>
        <end position="116"/>
    </location>
</feature>
<dbReference type="EMBL" id="JAAAPX010000336">
    <property type="protein sequence ID" value="KAF4225808.1"/>
    <property type="molecule type" value="Genomic_DNA"/>
</dbReference>
<keyword evidence="4" id="KW-1185">Reference proteome</keyword>
<feature type="transmembrane region" description="Helical" evidence="2">
    <location>
        <begin position="336"/>
        <end position="357"/>
    </location>
</feature>
<dbReference type="PANTHER" id="PTHR37535">
    <property type="entry name" value="FLUG DOMAIN PROTEIN"/>
    <property type="match status" value="1"/>
</dbReference>
<feature type="region of interest" description="Disordered" evidence="1">
    <location>
        <begin position="564"/>
        <end position="600"/>
    </location>
</feature>
<evidence type="ECO:0000313" key="4">
    <source>
        <dbReference type="Proteomes" id="UP000653565"/>
    </source>
</evidence>
<evidence type="ECO:0008006" key="5">
    <source>
        <dbReference type="Google" id="ProtNLM"/>
    </source>
</evidence>
<organism evidence="3 4">
    <name type="scientific">Aspergillus fumigatiaffinis</name>
    <dbReference type="NCBI Taxonomy" id="340414"/>
    <lineage>
        <taxon>Eukaryota</taxon>
        <taxon>Fungi</taxon>
        <taxon>Dikarya</taxon>
        <taxon>Ascomycota</taxon>
        <taxon>Pezizomycotina</taxon>
        <taxon>Eurotiomycetes</taxon>
        <taxon>Eurotiomycetidae</taxon>
        <taxon>Eurotiales</taxon>
        <taxon>Aspergillaceae</taxon>
        <taxon>Aspergillus</taxon>
        <taxon>Aspergillus subgen. Fumigati</taxon>
    </lineage>
</organism>
<evidence type="ECO:0000256" key="2">
    <source>
        <dbReference type="SAM" id="Phobius"/>
    </source>
</evidence>
<keyword evidence="2" id="KW-0812">Transmembrane</keyword>
<keyword evidence="2" id="KW-0472">Membrane</keyword>
<dbReference type="Proteomes" id="UP000653565">
    <property type="component" value="Unassembled WGS sequence"/>
</dbReference>
<gene>
    <name evidence="3" type="ORF">CNMCM6805_005883</name>
</gene>
<sequence>MRRRRETGASSRTATTESSTTSPGISDDDRSFEPNTETDLTEPEYLPSLTQKAKRRKIRRGPASRHLQADSAEIRASETENVTDASAVELVHRGRYEDPADDTDEDLSKVPEDYGRSDNTQKLNLRLKDRWARYCRTKAIEPSADPKWEDSEDALRQASPNDMHRFLNWCLKLEYNRDGRRLKGYKKASALEADWKYFRVYYTKVTKQEMSNEMGVAVRTGMRHLIDKRGLDKQPRANTPVYIEDMVPFNETILQTREKRFHLGFQRIILCLYNTIGLFTVNRKQAILHLQFKHLQISLQRDPHGGPPVLMIEIEPQFVKSVLGMYKVNTFALPEIVYGILLVFSPHVLLFIVLFYANAFEAPHLTSMEDLRRLLIEDGRQEMPIPLKRAMDNYYVFPKVAVVDGKPCILICERRAAQRDHGARKQQNLHQALLTAPACWNAGDFELEDRCAQSNDPTLRALLEQQERNVHNTRRRLQERRRKEIRQEFSRKQAVIDIERQLTGGAVNDEPAREVLRQEFAMPPEHILLVESFFTWPTSDSLEDEWARRNKAVMAGVQYCGFQEGGPLRGRPKRPASEDEELIADPPSKKQKGPKQPTVSAWEKKLDTIKEKVAAVKPSACFQCLKEYSDVYGHLEELLVQDHDYYFMQYDETPKFGSFGDFPALQRLGVECNTLSVQASLPPSLRSVAIRHCTSSESADVLLYLGSHPVLEAIQFDDADGGAATFFQQWQALGRIRKDIRVHLVSAFAAHARQRDLQNLVDYPLHWIDLPVLS</sequence>
<feature type="compositionally biased region" description="Low complexity" evidence="1">
    <location>
        <begin position="8"/>
        <end position="22"/>
    </location>
</feature>
<feature type="compositionally biased region" description="Basic residues" evidence="1">
    <location>
        <begin position="52"/>
        <end position="63"/>
    </location>
</feature>
<comment type="caution">
    <text evidence="3">The sequence shown here is derived from an EMBL/GenBank/DDBJ whole genome shotgun (WGS) entry which is preliminary data.</text>
</comment>
<proteinExistence type="predicted"/>
<keyword evidence="2" id="KW-1133">Transmembrane helix</keyword>
<dbReference type="Pfam" id="PF11917">
    <property type="entry name" value="DUF3435"/>
    <property type="match status" value="2"/>
</dbReference>
<dbReference type="AlphaFoldDB" id="A0A8H4M2B2"/>
<protein>
    <recommendedName>
        <fullName evidence="5">C2H2 finger domain-containing protein</fullName>
    </recommendedName>
</protein>
<reference evidence="3" key="2">
    <citation type="submission" date="2020-04" db="EMBL/GenBank/DDBJ databases">
        <authorList>
            <person name="Santos R.A.C."/>
            <person name="Steenwyk J.L."/>
            <person name="Rivero-Menendez O."/>
            <person name="Mead M.E."/>
            <person name="Silva L.P."/>
            <person name="Bastos R.W."/>
            <person name="Alastruey-Izquierdo A."/>
            <person name="Goldman G.H."/>
            <person name="Rokas A."/>
        </authorList>
    </citation>
    <scope>NUCLEOTIDE SEQUENCE</scope>
    <source>
        <strain evidence="3">CNM-CM6805</strain>
    </source>
</reference>